<proteinExistence type="predicted"/>
<dbReference type="Proteomes" id="UP001379945">
    <property type="component" value="Unassembled WGS sequence"/>
</dbReference>
<keyword evidence="1" id="KW-0645">Protease</keyword>
<feature type="chain" id="PRO_5045845563" evidence="3">
    <location>
        <begin position="27"/>
        <end position="772"/>
    </location>
</feature>
<dbReference type="SUPFAM" id="SSF49313">
    <property type="entry name" value="Cadherin-like"/>
    <property type="match status" value="1"/>
</dbReference>
<dbReference type="PROSITE" id="PS51695">
    <property type="entry name" value="SEDOLISIN"/>
    <property type="match status" value="1"/>
</dbReference>
<feature type="binding site" evidence="1">
    <location>
        <position position="471"/>
    </location>
    <ligand>
        <name>Ca(2+)</name>
        <dbReference type="ChEBI" id="CHEBI:29108"/>
    </ligand>
</feature>
<evidence type="ECO:0000256" key="3">
    <source>
        <dbReference type="SAM" id="SignalP"/>
    </source>
</evidence>
<feature type="active site" description="Charge relay system" evidence="1">
    <location>
        <position position="247"/>
    </location>
</feature>
<gene>
    <name evidence="5" type="ORF">AACH00_07610</name>
</gene>
<dbReference type="PANTHER" id="PTHR14218:SF15">
    <property type="entry name" value="TRIPEPTIDYL-PEPTIDASE 1"/>
    <property type="match status" value="1"/>
</dbReference>
<dbReference type="InterPro" id="IPR036852">
    <property type="entry name" value="Peptidase_S8/S53_dom_sf"/>
</dbReference>
<dbReference type="SUPFAM" id="SSF52743">
    <property type="entry name" value="Subtilisin-like"/>
    <property type="match status" value="1"/>
</dbReference>
<feature type="compositionally biased region" description="Polar residues" evidence="2">
    <location>
        <begin position="86"/>
        <end position="97"/>
    </location>
</feature>
<keyword evidence="3" id="KW-0732">Signal</keyword>
<feature type="active site" description="Charge relay system" evidence="1">
    <location>
        <position position="243"/>
    </location>
</feature>
<feature type="binding site" evidence="1">
    <location>
        <position position="488"/>
    </location>
    <ligand>
        <name>Ca(2+)</name>
        <dbReference type="ChEBI" id="CHEBI:29108"/>
    </ligand>
</feature>
<dbReference type="InterPro" id="IPR013783">
    <property type="entry name" value="Ig-like_fold"/>
</dbReference>
<dbReference type="PROSITE" id="PS51257">
    <property type="entry name" value="PROKAR_LIPOPROTEIN"/>
    <property type="match status" value="1"/>
</dbReference>
<sequence length="772" mass="77072">MRPALLTRHLRPATLLALGSATLLLAACGGGSQDSTVQAAGNTVMAAETSADRAAAEAARTQSVNPTFHMAPLVPVQPDDIDADGTESSALRAPQQQVLSPEAARVSTLRLTPDELTDALGRSRALGASALATTPKVNTVYTPAQIRAAYGLPALTAAPAELGAGQTIYIVDAYDDPKIEAELAAFNTKFGLPVCTKVAIAANATLPLAAAPTTGCTFSKVYATAAGKMTATAPAYNAGWAGEIALDVQWAHAIAPKARIVLIEAASANNNDLLGAVQLANAMGPGVVSMSFGGAESSYTSTWDSAFGGSGMSYVASTGDSGYEVNWPAVSSKVLAVGGTSLSYDGSAARSEAAWSGAGGGLSAYVTMPSYQSGVTIPGQTATKMRGVADVSFNADPNTGQYTAIMSSTATSATFYSYGGTSVSAPQWAGLLAVANAKRAAAGKGTLGQVNTALYTGIAANASTYASAFYDVNTGNNGGCAACSARTGFDAPTGLGTPQAAALLAQLSGAAVPTPPLPAANLPTGRAATAWTATWAATDSLGNPLTYTITGAPAGLTATSSGVLSWATPVAGTYSFKVTVTSSSGQQVNGTVSLVINKVTAAPVFVSVNANASTGVAFTLQLKGTSAAGLALSYALGANAPSGMTMSATGLISWPKPVAGTYTALVRVSDTNGGVTEGTVTITVTTPNRAPVMPTASVTVPIGVSWTLRVVGADPDGDAITYSATGMPSGMTISTAGEVKWAKTVKGSYKVTVAGKDARGLSGSGVISITVK</sequence>
<dbReference type="RefSeq" id="WP_341398492.1">
    <property type="nucleotide sequence ID" value="NZ_JBBUTI010000005.1"/>
</dbReference>
<keyword evidence="6" id="KW-1185">Reference proteome</keyword>
<feature type="active site" description="Charge relay system" evidence="1">
    <location>
        <position position="422"/>
    </location>
</feature>
<dbReference type="InterPro" id="IPR015919">
    <property type="entry name" value="Cadherin-like_sf"/>
</dbReference>
<evidence type="ECO:0000313" key="5">
    <source>
        <dbReference type="EMBL" id="MEK8046202.1"/>
    </source>
</evidence>
<evidence type="ECO:0000256" key="2">
    <source>
        <dbReference type="SAM" id="MobiDB-lite"/>
    </source>
</evidence>
<comment type="cofactor">
    <cofactor evidence="1">
        <name>Ca(2+)</name>
        <dbReference type="ChEBI" id="CHEBI:29108"/>
    </cofactor>
    <text evidence="1">Binds 1 Ca(2+) ion per subunit.</text>
</comment>
<accession>A0ABU9C6H8</accession>
<dbReference type="EMBL" id="JBBUTI010000005">
    <property type="protein sequence ID" value="MEK8046202.1"/>
    <property type="molecule type" value="Genomic_DNA"/>
</dbReference>
<keyword evidence="1" id="KW-0720">Serine protease</keyword>
<evidence type="ECO:0000313" key="6">
    <source>
        <dbReference type="Proteomes" id="UP001379945"/>
    </source>
</evidence>
<reference evidence="5 6" key="1">
    <citation type="submission" date="2024-04" db="EMBL/GenBank/DDBJ databases">
        <title>Novel species of the genus Ideonella isolated from streams.</title>
        <authorList>
            <person name="Lu H."/>
        </authorList>
    </citation>
    <scope>NUCLEOTIDE SEQUENCE [LARGE SCALE GENOMIC DNA]</scope>
    <source>
        <strain evidence="5 6">LYT19W</strain>
    </source>
</reference>
<dbReference type="Pfam" id="PF05345">
    <property type="entry name" value="He_PIG"/>
    <property type="match status" value="3"/>
</dbReference>
<dbReference type="PANTHER" id="PTHR14218">
    <property type="entry name" value="PROTEASE S8 TRIPEPTIDYL PEPTIDASE I CLN2"/>
    <property type="match status" value="1"/>
</dbReference>
<keyword evidence="1" id="KW-0378">Hydrolase</keyword>
<evidence type="ECO:0000259" key="4">
    <source>
        <dbReference type="PROSITE" id="PS51695"/>
    </source>
</evidence>
<keyword evidence="1" id="KW-0106">Calcium</keyword>
<organism evidence="5 6">
    <name type="scientific">Ideonella margarita</name>
    <dbReference type="NCBI Taxonomy" id="2984191"/>
    <lineage>
        <taxon>Bacteria</taxon>
        <taxon>Pseudomonadati</taxon>
        <taxon>Pseudomonadota</taxon>
        <taxon>Betaproteobacteria</taxon>
        <taxon>Burkholderiales</taxon>
        <taxon>Sphaerotilaceae</taxon>
        <taxon>Ideonella</taxon>
    </lineage>
</organism>
<dbReference type="InterPro" id="IPR050819">
    <property type="entry name" value="Tripeptidyl-peptidase_I"/>
</dbReference>
<evidence type="ECO:0000256" key="1">
    <source>
        <dbReference type="PROSITE-ProRule" id="PRU01032"/>
    </source>
</evidence>
<dbReference type="Gene3D" id="2.60.40.10">
    <property type="entry name" value="Immunoglobulins"/>
    <property type="match status" value="3"/>
</dbReference>
<name>A0ABU9C6H8_9BURK</name>
<feature type="binding site" evidence="1">
    <location>
        <position position="490"/>
    </location>
    <ligand>
        <name>Ca(2+)</name>
        <dbReference type="ChEBI" id="CHEBI:29108"/>
    </ligand>
</feature>
<dbReference type="CDD" id="cd04056">
    <property type="entry name" value="Peptidases_S53"/>
    <property type="match status" value="1"/>
</dbReference>
<feature type="binding site" evidence="1">
    <location>
        <position position="472"/>
    </location>
    <ligand>
        <name>Ca(2+)</name>
        <dbReference type="ChEBI" id="CHEBI:29108"/>
    </ligand>
</feature>
<keyword evidence="1" id="KW-0479">Metal-binding</keyword>
<feature type="region of interest" description="Disordered" evidence="2">
    <location>
        <begin position="73"/>
        <end position="97"/>
    </location>
</feature>
<comment type="caution">
    <text evidence="5">The sequence shown here is derived from an EMBL/GenBank/DDBJ whole genome shotgun (WGS) entry which is preliminary data.</text>
</comment>
<feature type="signal peptide" evidence="3">
    <location>
        <begin position="1"/>
        <end position="26"/>
    </location>
</feature>
<feature type="domain" description="Peptidase S53" evidence="4">
    <location>
        <begin position="140"/>
        <end position="510"/>
    </location>
</feature>
<dbReference type="Gene3D" id="3.40.50.200">
    <property type="entry name" value="Peptidase S8/S53 domain"/>
    <property type="match status" value="1"/>
</dbReference>
<protein>
    <submittedName>
        <fullName evidence="5">Ig domain-containing protein</fullName>
    </submittedName>
</protein>
<dbReference type="InterPro" id="IPR030400">
    <property type="entry name" value="Sedolisin_dom"/>
</dbReference>